<sequence>MSQITVLALQGLTCMHCVGSTRKALEAVPGVSAVEVALDSAKVTGDVAPQMLINAVEQAGYQATLA</sequence>
<accession>A0A2X2GU66</accession>
<evidence type="ECO:0000313" key="5">
    <source>
        <dbReference type="Proteomes" id="UP001558101"/>
    </source>
</evidence>
<dbReference type="GO" id="GO:0046872">
    <property type="term" value="F:metal ion binding"/>
    <property type="evidence" value="ECO:0007669"/>
    <property type="project" value="InterPro"/>
</dbReference>
<dbReference type="EMBL" id="UGYN01000002">
    <property type="protein sequence ID" value="SUI50551.1"/>
    <property type="molecule type" value="Genomic_DNA"/>
</dbReference>
<reference evidence="3 4" key="1">
    <citation type="submission" date="2018-06" db="EMBL/GenBank/DDBJ databases">
        <authorList>
            <consortium name="Pathogen Informatics"/>
            <person name="Doyle S."/>
        </authorList>
    </citation>
    <scope>NUCLEOTIDE SEQUENCE [LARGE SCALE GENOMIC DNA]</scope>
    <source>
        <strain evidence="3 4">NCTC11544</strain>
    </source>
</reference>
<protein>
    <submittedName>
        <fullName evidence="2">Cation transporter</fullName>
    </submittedName>
    <submittedName>
        <fullName evidence="3">Copper-exporting P-type ATPase A</fullName>
        <ecNumber evidence="3">3.6.3.-</ecNumber>
    </submittedName>
</protein>
<dbReference type="SUPFAM" id="SSF55008">
    <property type="entry name" value="HMA, heavy metal-associated domain"/>
    <property type="match status" value="1"/>
</dbReference>
<dbReference type="Proteomes" id="UP001558101">
    <property type="component" value="Unassembled WGS sequence"/>
</dbReference>
<dbReference type="RefSeq" id="WP_012005589.1">
    <property type="nucleotide sequence ID" value="NZ_JAYJMV010000009.1"/>
</dbReference>
<evidence type="ECO:0000313" key="3">
    <source>
        <dbReference type="EMBL" id="SUI50551.1"/>
    </source>
</evidence>
<name>A0A2X2GU66_9GAMM</name>
<dbReference type="EC" id="3.6.3.-" evidence="3"/>
<evidence type="ECO:0000313" key="4">
    <source>
        <dbReference type="Proteomes" id="UP000255529"/>
    </source>
</evidence>
<dbReference type="InterPro" id="IPR036163">
    <property type="entry name" value="HMA_dom_sf"/>
</dbReference>
<evidence type="ECO:0000313" key="2">
    <source>
        <dbReference type="EMBL" id="MEX3170732.1"/>
    </source>
</evidence>
<dbReference type="Pfam" id="PF00403">
    <property type="entry name" value="HMA"/>
    <property type="match status" value="1"/>
</dbReference>
<keyword evidence="5" id="KW-1185">Reference proteome</keyword>
<dbReference type="GO" id="GO:0016787">
    <property type="term" value="F:hydrolase activity"/>
    <property type="evidence" value="ECO:0007669"/>
    <property type="project" value="UniProtKB-KW"/>
</dbReference>
<gene>
    <name evidence="3" type="primary">copA</name>
    <name evidence="2" type="ORF">AB4M04_01360</name>
    <name evidence="3" type="ORF">NCTC11544_01154</name>
</gene>
<dbReference type="EMBL" id="JBFQXQ010000001">
    <property type="protein sequence ID" value="MEX3170732.1"/>
    <property type="molecule type" value="Genomic_DNA"/>
</dbReference>
<proteinExistence type="predicted"/>
<dbReference type="Proteomes" id="UP000255529">
    <property type="component" value="Unassembled WGS sequence"/>
</dbReference>
<reference evidence="2 5" key="2">
    <citation type="submission" date="2024-07" db="EMBL/GenBank/DDBJ databases">
        <title>Genomes of novel Serratia strains from suburban soil.</title>
        <authorList>
            <person name="Markert E.X."/>
            <person name="Severe K."/>
            <person name="Severe L."/>
            <person name="Twing K.I."/>
            <person name="Ward L.M."/>
        </authorList>
    </citation>
    <scope>NUCLEOTIDE SEQUENCE [LARGE SCALE GENOMIC DNA]</scope>
    <source>
        <strain evidence="2 5">3C-UT</strain>
    </source>
</reference>
<dbReference type="PROSITE" id="PS50846">
    <property type="entry name" value="HMA_2"/>
    <property type="match status" value="1"/>
</dbReference>
<keyword evidence="3" id="KW-0378">Hydrolase</keyword>
<organism evidence="3 4">
    <name type="scientific">Serratia quinivorans</name>
    <dbReference type="NCBI Taxonomy" id="137545"/>
    <lineage>
        <taxon>Bacteria</taxon>
        <taxon>Pseudomonadati</taxon>
        <taxon>Pseudomonadota</taxon>
        <taxon>Gammaproteobacteria</taxon>
        <taxon>Enterobacterales</taxon>
        <taxon>Yersiniaceae</taxon>
        <taxon>Serratia</taxon>
    </lineage>
</organism>
<dbReference type="CDD" id="cd00371">
    <property type="entry name" value="HMA"/>
    <property type="match status" value="1"/>
</dbReference>
<dbReference type="AlphaFoldDB" id="A0A2X2GU66"/>
<dbReference type="InterPro" id="IPR006121">
    <property type="entry name" value="HMA_dom"/>
</dbReference>
<feature type="domain" description="HMA" evidence="1">
    <location>
        <begin position="3"/>
        <end position="64"/>
    </location>
</feature>
<dbReference type="Gene3D" id="3.30.70.100">
    <property type="match status" value="1"/>
</dbReference>
<evidence type="ECO:0000259" key="1">
    <source>
        <dbReference type="PROSITE" id="PS50846"/>
    </source>
</evidence>